<dbReference type="GO" id="GO:0015031">
    <property type="term" value="P:protein transport"/>
    <property type="evidence" value="ECO:0007669"/>
    <property type="project" value="UniProtKB-KW"/>
</dbReference>
<keyword evidence="6" id="KW-0333">Golgi apparatus</keyword>
<keyword evidence="4" id="KW-0813">Transport</keyword>
<evidence type="ECO:0000256" key="7">
    <source>
        <dbReference type="ARBA" id="ARBA00023136"/>
    </source>
</evidence>
<dbReference type="GO" id="GO:0006891">
    <property type="term" value="P:intra-Golgi vesicle-mediated transport"/>
    <property type="evidence" value="ECO:0007669"/>
    <property type="project" value="InterPro"/>
</dbReference>
<dbReference type="Proteomes" id="UP000025227">
    <property type="component" value="Unplaced"/>
</dbReference>
<evidence type="ECO:0000256" key="6">
    <source>
        <dbReference type="ARBA" id="ARBA00023034"/>
    </source>
</evidence>
<keyword evidence="7" id="KW-0472">Membrane</keyword>
<organism evidence="9 10">
    <name type="scientific">Haemonchus contortus</name>
    <name type="common">Barber pole worm</name>
    <dbReference type="NCBI Taxonomy" id="6289"/>
    <lineage>
        <taxon>Eukaryota</taxon>
        <taxon>Metazoa</taxon>
        <taxon>Ecdysozoa</taxon>
        <taxon>Nematoda</taxon>
        <taxon>Chromadorea</taxon>
        <taxon>Rhabditida</taxon>
        <taxon>Rhabditina</taxon>
        <taxon>Rhabditomorpha</taxon>
        <taxon>Strongyloidea</taxon>
        <taxon>Trichostrongylidae</taxon>
        <taxon>Haemonchus</taxon>
    </lineage>
</organism>
<dbReference type="PANTHER" id="PTHR31658:SF0">
    <property type="entry name" value="CONSERVED OLIGOMERIC GOLGI COMPLEX SUBUNIT 1"/>
    <property type="match status" value="1"/>
</dbReference>
<proteinExistence type="inferred from homology"/>
<reference evidence="10" key="1">
    <citation type="submission" date="2020-12" db="UniProtKB">
        <authorList>
            <consortium name="WormBaseParasite"/>
        </authorList>
    </citation>
    <scope>IDENTIFICATION</scope>
    <source>
        <strain evidence="10">MHco3</strain>
    </source>
</reference>
<keyword evidence="5" id="KW-0653">Protein transport</keyword>
<dbReference type="GO" id="GO:0000139">
    <property type="term" value="C:Golgi membrane"/>
    <property type="evidence" value="ECO:0007669"/>
    <property type="project" value="UniProtKB-SubCell"/>
</dbReference>
<dbReference type="OMA" id="KWPLVGD"/>
<evidence type="ECO:0000256" key="4">
    <source>
        <dbReference type="ARBA" id="ARBA00022448"/>
    </source>
</evidence>
<evidence type="ECO:0000256" key="8">
    <source>
        <dbReference type="SAM" id="Coils"/>
    </source>
</evidence>
<sequence>MDVERLMKDLTVDHLHQIQQNLQAEMEGKKEELREMVGRRYRDVLEASSEVRTVRELAEALAEAVAHARTTQSVVEPRPLSREQQVSVQRFIALHRLLAVIGEPDGDALSDAFALTLAEILHKQLATEPLSTAMHAVVSGLTGRVIRTRRQLLSDLEEEVGELSEPDWVANQLTALALLRGTDYEQLLDIYLTGRKTFITKLTAESGSLLNIVTEIKKTLVVIEQLFAQGELVRIIQAAACPSYRPALIDAIICDEAFSFGRMLIAEAEKVTRQLRDFKTSPILTQKINSKCTDWVNDVCGFALEPVMSICEFYDKADDIIEFLNAISGVLGSGWPRMIPCSTVYQNLFGDVLFRKFTGIISRDLQDLENQLIQQLKSINTAPPPLFEKTSNKFDPLTGVGISSALQECISKFYAGVQNARECCGRYEQVELDSQSERIRESLAAELFDVIERLSNLHPNTSGNVSVDELSRTRLCLALLHCDSASFCQAMNKDGERIAAASRLLNAAAEDSLSNFTCSVAKECLSQQVLQPYVAAFTQPALGLEIAMEWERLELDEVGVVEVPVVVSPPLQTALFTLSSRFGELCVSHLLSRAVRKRISSEVADLLATTLNNAVQNANAVQRTTIQLLFDCRVLHSLFPDEKLRNLVPLIESRIDPFDLSLLSSHLSTNVRLAVSRSQLLYSCLLVDIVPAKEGQGSAHYSQVVDVVPKSEYSQRIPLIPRLDRTAGESVAKRVEATRVPRNKLLANSNLSGMKTTPSLSSFVDKISSSWFGSS</sequence>
<dbReference type="OrthoDB" id="46189at2759"/>
<evidence type="ECO:0000313" key="10">
    <source>
        <dbReference type="WBParaSite" id="HCON_00021030-00001"/>
    </source>
</evidence>
<feature type="coiled-coil region" evidence="8">
    <location>
        <begin position="12"/>
        <end position="39"/>
    </location>
</feature>
<accession>A0A7I4XXS5</accession>
<dbReference type="Pfam" id="PF08700">
    <property type="entry name" value="VPS51_Exo84_N"/>
    <property type="match status" value="1"/>
</dbReference>
<evidence type="ECO:0000256" key="1">
    <source>
        <dbReference type="ARBA" id="ARBA00004395"/>
    </source>
</evidence>
<comment type="similarity">
    <text evidence="2">Belongs to the COG1 family.</text>
</comment>
<evidence type="ECO:0000256" key="5">
    <source>
        <dbReference type="ARBA" id="ARBA00022927"/>
    </source>
</evidence>
<dbReference type="AlphaFoldDB" id="A0A7I4XXS5"/>
<dbReference type="GO" id="GO:0017119">
    <property type="term" value="C:Golgi transport complex"/>
    <property type="evidence" value="ECO:0007669"/>
    <property type="project" value="InterPro"/>
</dbReference>
<dbReference type="WBParaSite" id="HCON_00021030-00001">
    <property type="protein sequence ID" value="HCON_00021030-00001"/>
    <property type="gene ID" value="HCON_00021030"/>
</dbReference>
<name>A0A7I4XXS5_HAECO</name>
<evidence type="ECO:0000313" key="9">
    <source>
        <dbReference type="Proteomes" id="UP000025227"/>
    </source>
</evidence>
<evidence type="ECO:0000256" key="3">
    <source>
        <dbReference type="ARBA" id="ARBA00020978"/>
    </source>
</evidence>
<dbReference type="InterPro" id="IPR033370">
    <property type="entry name" value="COG1"/>
</dbReference>
<keyword evidence="9" id="KW-1185">Reference proteome</keyword>
<evidence type="ECO:0000256" key="2">
    <source>
        <dbReference type="ARBA" id="ARBA00006653"/>
    </source>
</evidence>
<protein>
    <recommendedName>
        <fullName evidence="3">Conserved oligomeric Golgi complex subunit 1</fullName>
    </recommendedName>
</protein>
<keyword evidence="8" id="KW-0175">Coiled coil</keyword>
<comment type="subcellular location">
    <subcellularLocation>
        <location evidence="1">Golgi apparatus membrane</location>
        <topology evidence="1">Peripheral membrane protein</topology>
    </subcellularLocation>
</comment>
<dbReference type="PANTHER" id="PTHR31658">
    <property type="entry name" value="CONSERVED OLIGOMERIC GOLGI COMPLEX SUBUNIT 1"/>
    <property type="match status" value="1"/>
</dbReference>